<protein>
    <submittedName>
        <fullName evidence="1">Uncharacterized protein</fullName>
    </submittedName>
</protein>
<dbReference type="AlphaFoldDB" id="A0A835IYJ6"/>
<keyword evidence="2" id="KW-1185">Reference proteome</keyword>
<accession>A0A835IYJ6</accession>
<name>A0A835IYJ6_9MAGN</name>
<dbReference type="Proteomes" id="UP000631114">
    <property type="component" value="Unassembled WGS sequence"/>
</dbReference>
<reference evidence="1 2" key="1">
    <citation type="submission" date="2020-10" db="EMBL/GenBank/DDBJ databases">
        <title>The Coptis chinensis genome and diversification of protoberbering-type alkaloids.</title>
        <authorList>
            <person name="Wang B."/>
            <person name="Shu S."/>
            <person name="Song C."/>
            <person name="Liu Y."/>
        </authorList>
    </citation>
    <scope>NUCLEOTIDE SEQUENCE [LARGE SCALE GENOMIC DNA]</scope>
    <source>
        <strain evidence="1">HL-2020</strain>
        <tissue evidence="1">Leaf</tissue>
    </source>
</reference>
<evidence type="ECO:0000313" key="2">
    <source>
        <dbReference type="Proteomes" id="UP000631114"/>
    </source>
</evidence>
<evidence type="ECO:0000313" key="1">
    <source>
        <dbReference type="EMBL" id="KAF9625017.1"/>
    </source>
</evidence>
<dbReference type="EMBL" id="JADFTS010000001">
    <property type="protein sequence ID" value="KAF9625017.1"/>
    <property type="molecule type" value="Genomic_DNA"/>
</dbReference>
<sequence length="207" mass="23973">MADVYTTECKALTQLQRVAKRGTSTKSIPLRILLVAMSSPTMDTDFAATDNEVVQEEDSPADSETDLAYNTPKILDNQFSNIELMELLLLDWQTSVDIFAHDKAMVDELRNEALQNLMTYQDYMKRSYDKKLRARAFKPGDWVLRTRQRSNEEPNSEKLGENWEGPFIIERLASKCSYFLKNLTGDVLTKPWNTSHLRLFHKEITYH</sequence>
<organism evidence="1 2">
    <name type="scientific">Coptis chinensis</name>
    <dbReference type="NCBI Taxonomy" id="261450"/>
    <lineage>
        <taxon>Eukaryota</taxon>
        <taxon>Viridiplantae</taxon>
        <taxon>Streptophyta</taxon>
        <taxon>Embryophyta</taxon>
        <taxon>Tracheophyta</taxon>
        <taxon>Spermatophyta</taxon>
        <taxon>Magnoliopsida</taxon>
        <taxon>Ranunculales</taxon>
        <taxon>Ranunculaceae</taxon>
        <taxon>Coptidoideae</taxon>
        <taxon>Coptis</taxon>
    </lineage>
</organism>
<proteinExistence type="predicted"/>
<gene>
    <name evidence="1" type="ORF">IFM89_017066</name>
</gene>
<dbReference type="OrthoDB" id="1934939at2759"/>
<comment type="caution">
    <text evidence="1">The sequence shown here is derived from an EMBL/GenBank/DDBJ whole genome shotgun (WGS) entry which is preliminary data.</text>
</comment>